<evidence type="ECO:0000313" key="2">
    <source>
        <dbReference type="EMBL" id="SDN38908.1"/>
    </source>
</evidence>
<keyword evidence="3" id="KW-1185">Reference proteome</keyword>
<name>A0A1H0AZS8_9BACI</name>
<dbReference type="RefSeq" id="WP_093856598.1">
    <property type="nucleotide sequence ID" value="NZ_BJVZ01000013.1"/>
</dbReference>
<dbReference type="InterPro" id="IPR032710">
    <property type="entry name" value="NTF2-like_dom_sf"/>
</dbReference>
<dbReference type="EMBL" id="FNIG01000004">
    <property type="protein sequence ID" value="SDN38908.1"/>
    <property type="molecule type" value="Genomic_DNA"/>
</dbReference>
<evidence type="ECO:0000259" key="1">
    <source>
        <dbReference type="Pfam" id="PF14534"/>
    </source>
</evidence>
<dbReference type="InterPro" id="IPR027843">
    <property type="entry name" value="DUF4440"/>
</dbReference>
<dbReference type="STRING" id="237069.SAMN05216498_2154"/>
<dbReference type="Proteomes" id="UP000199334">
    <property type="component" value="Unassembled WGS sequence"/>
</dbReference>
<sequence length="121" mass="14143">MMEDSQLVSHLKALEETLLLKNKADFERLLAADFMEIGSSGIVYDKQDQLDAFKNVSHSRNWKCLSLSDFDMTRLSEDVAHVTFRVYNEKSDQYSLRSSKNVIKLAHKEKKYDELFRFSEV</sequence>
<feature type="domain" description="DUF4440" evidence="1">
    <location>
        <begin position="11"/>
        <end position="87"/>
    </location>
</feature>
<dbReference type="OrthoDB" id="121974at2"/>
<gene>
    <name evidence="2" type="ORF">SAMN05216498_2154</name>
</gene>
<organism evidence="2 3">
    <name type="scientific">Tenuibacillus multivorans</name>
    <dbReference type="NCBI Taxonomy" id="237069"/>
    <lineage>
        <taxon>Bacteria</taxon>
        <taxon>Bacillati</taxon>
        <taxon>Bacillota</taxon>
        <taxon>Bacilli</taxon>
        <taxon>Bacillales</taxon>
        <taxon>Bacillaceae</taxon>
        <taxon>Tenuibacillus</taxon>
    </lineage>
</organism>
<reference evidence="2 3" key="1">
    <citation type="submission" date="2016-10" db="EMBL/GenBank/DDBJ databases">
        <authorList>
            <person name="de Groot N.N."/>
        </authorList>
    </citation>
    <scope>NUCLEOTIDE SEQUENCE [LARGE SCALE GENOMIC DNA]</scope>
    <source>
        <strain evidence="2 3">CGMCC 1.3442</strain>
    </source>
</reference>
<proteinExistence type="predicted"/>
<dbReference type="Pfam" id="PF14534">
    <property type="entry name" value="DUF4440"/>
    <property type="match status" value="1"/>
</dbReference>
<dbReference type="AlphaFoldDB" id="A0A1H0AZS8"/>
<protein>
    <recommendedName>
        <fullName evidence="1">DUF4440 domain-containing protein</fullName>
    </recommendedName>
</protein>
<dbReference type="SUPFAM" id="SSF54427">
    <property type="entry name" value="NTF2-like"/>
    <property type="match status" value="1"/>
</dbReference>
<dbReference type="Gene3D" id="3.10.450.50">
    <property type="match status" value="1"/>
</dbReference>
<accession>A0A1H0AZS8</accession>
<evidence type="ECO:0000313" key="3">
    <source>
        <dbReference type="Proteomes" id="UP000199334"/>
    </source>
</evidence>